<gene>
    <name evidence="1" type="ORF">POL25_00880</name>
</gene>
<dbReference type="SUPFAM" id="SSF46785">
    <property type="entry name" value="Winged helix' DNA-binding domain"/>
    <property type="match status" value="1"/>
</dbReference>
<protein>
    <submittedName>
        <fullName evidence="1">Uncharacterized protein</fullName>
    </submittedName>
</protein>
<evidence type="ECO:0000313" key="1">
    <source>
        <dbReference type="EMBL" id="MDC0715423.1"/>
    </source>
</evidence>
<name>A0ABT5DQM0_9BACT</name>
<dbReference type="RefSeq" id="WP_272083767.1">
    <property type="nucleotide sequence ID" value="NZ_JAQNDL010000001.1"/>
</dbReference>
<keyword evidence="2" id="KW-1185">Reference proteome</keyword>
<sequence length="157" mass="16795">MTEIAQLFESALRQNRATLLRKAAINTVARMPAITKLSELLSSEAGASIRQLSISELREALAALVPARAARPAPAVSAANVEAEGAANGAGEAREVQVYKQILTAIEDEPLTIGQLAKRIDCDIAELRGYLAWMKKMGKIDSTGRARATRYHKPAGA</sequence>
<comment type="caution">
    <text evidence="1">The sequence shown here is derived from an EMBL/GenBank/DDBJ whole genome shotgun (WGS) entry which is preliminary data.</text>
</comment>
<reference evidence="1 2" key="1">
    <citation type="submission" date="2022-11" db="EMBL/GenBank/DDBJ databases">
        <title>Minimal conservation of predation-associated metabolite biosynthetic gene clusters underscores biosynthetic potential of Myxococcota including descriptions for ten novel species: Archangium lansinium sp. nov., Myxococcus landrumus sp. nov., Nannocystis bai.</title>
        <authorList>
            <person name="Ahearne A."/>
            <person name="Stevens C."/>
            <person name="Dowd S."/>
        </authorList>
    </citation>
    <scope>NUCLEOTIDE SEQUENCE [LARGE SCALE GENOMIC DNA]</scope>
    <source>
        <strain evidence="1 2">BB15-2</strain>
    </source>
</reference>
<proteinExistence type="predicted"/>
<accession>A0ABT5DQM0</accession>
<dbReference type="InterPro" id="IPR036390">
    <property type="entry name" value="WH_DNA-bd_sf"/>
</dbReference>
<organism evidence="1 2">
    <name type="scientific">Nannocystis bainbridge</name>
    <dbReference type="NCBI Taxonomy" id="2995303"/>
    <lineage>
        <taxon>Bacteria</taxon>
        <taxon>Pseudomonadati</taxon>
        <taxon>Myxococcota</taxon>
        <taxon>Polyangia</taxon>
        <taxon>Nannocystales</taxon>
        <taxon>Nannocystaceae</taxon>
        <taxon>Nannocystis</taxon>
    </lineage>
</organism>
<dbReference type="Proteomes" id="UP001221686">
    <property type="component" value="Unassembled WGS sequence"/>
</dbReference>
<evidence type="ECO:0000313" key="2">
    <source>
        <dbReference type="Proteomes" id="UP001221686"/>
    </source>
</evidence>
<dbReference type="EMBL" id="JAQNDL010000001">
    <property type="protein sequence ID" value="MDC0715423.1"/>
    <property type="molecule type" value="Genomic_DNA"/>
</dbReference>